<feature type="compositionally biased region" description="Polar residues" evidence="6">
    <location>
        <begin position="1"/>
        <end position="27"/>
    </location>
</feature>
<organism evidence="8 9">
    <name type="scientific">Geranomyces variabilis</name>
    <dbReference type="NCBI Taxonomy" id="109894"/>
    <lineage>
        <taxon>Eukaryota</taxon>
        <taxon>Fungi</taxon>
        <taxon>Fungi incertae sedis</taxon>
        <taxon>Chytridiomycota</taxon>
        <taxon>Chytridiomycota incertae sedis</taxon>
        <taxon>Chytridiomycetes</taxon>
        <taxon>Spizellomycetales</taxon>
        <taxon>Powellomycetaceae</taxon>
        <taxon>Geranomyces</taxon>
    </lineage>
</organism>
<dbReference type="GO" id="GO:0005516">
    <property type="term" value="F:calmodulin binding"/>
    <property type="evidence" value="ECO:0007669"/>
    <property type="project" value="TreeGrafter"/>
</dbReference>
<dbReference type="Pfam" id="PF13864">
    <property type="entry name" value="Enkurin"/>
    <property type="match status" value="1"/>
</dbReference>
<feature type="region of interest" description="Disordered" evidence="6">
    <location>
        <begin position="129"/>
        <end position="148"/>
    </location>
</feature>
<dbReference type="Proteomes" id="UP001212152">
    <property type="component" value="Unassembled WGS sequence"/>
</dbReference>
<proteinExistence type="predicted"/>
<feature type="region of interest" description="Disordered" evidence="6">
    <location>
        <begin position="83"/>
        <end position="113"/>
    </location>
</feature>
<keyword evidence="4" id="KW-0206">Cytoskeleton</keyword>
<name>A0AAD5XNW2_9FUNG</name>
<dbReference type="GO" id="GO:0005856">
    <property type="term" value="C:cytoskeleton"/>
    <property type="evidence" value="ECO:0007669"/>
    <property type="project" value="UniProtKB-SubCell"/>
</dbReference>
<keyword evidence="9" id="KW-1185">Reference proteome</keyword>
<evidence type="ECO:0000313" key="9">
    <source>
        <dbReference type="Proteomes" id="UP001212152"/>
    </source>
</evidence>
<evidence type="ECO:0000256" key="2">
    <source>
        <dbReference type="ARBA" id="ARBA00004245"/>
    </source>
</evidence>
<comment type="caution">
    <text evidence="8">The sequence shown here is derived from an EMBL/GenBank/DDBJ whole genome shotgun (WGS) entry which is preliminary data.</text>
</comment>
<evidence type="ECO:0000256" key="6">
    <source>
        <dbReference type="SAM" id="MobiDB-lite"/>
    </source>
</evidence>
<evidence type="ECO:0000313" key="8">
    <source>
        <dbReference type="EMBL" id="KAJ3180995.1"/>
    </source>
</evidence>
<dbReference type="PANTHER" id="PTHR21490">
    <property type="entry name" value="ENKURIN-RELATED"/>
    <property type="match status" value="1"/>
</dbReference>
<feature type="domain" description="Enkurin" evidence="7">
    <location>
        <begin position="205"/>
        <end position="298"/>
    </location>
</feature>
<gene>
    <name evidence="8" type="ORF">HDU87_001643</name>
</gene>
<evidence type="ECO:0000259" key="7">
    <source>
        <dbReference type="PROSITE" id="PS51665"/>
    </source>
</evidence>
<evidence type="ECO:0000256" key="3">
    <source>
        <dbReference type="ARBA" id="ARBA00022490"/>
    </source>
</evidence>
<protein>
    <recommendedName>
        <fullName evidence="7">Enkurin domain-containing protein</fullName>
    </recommendedName>
</protein>
<dbReference type="PANTHER" id="PTHR21490:SF0">
    <property type="entry name" value="ENKURIN"/>
    <property type="match status" value="1"/>
</dbReference>
<dbReference type="GO" id="GO:0005929">
    <property type="term" value="C:cilium"/>
    <property type="evidence" value="ECO:0007669"/>
    <property type="project" value="UniProtKB-SubCell"/>
</dbReference>
<dbReference type="EMBL" id="JADGJQ010000014">
    <property type="protein sequence ID" value="KAJ3180995.1"/>
    <property type="molecule type" value="Genomic_DNA"/>
</dbReference>
<evidence type="ECO:0000256" key="5">
    <source>
        <dbReference type="ARBA" id="ARBA00023273"/>
    </source>
</evidence>
<dbReference type="InterPro" id="IPR027012">
    <property type="entry name" value="Enkurin_dom"/>
</dbReference>
<reference evidence="8" key="1">
    <citation type="submission" date="2020-05" db="EMBL/GenBank/DDBJ databases">
        <title>Phylogenomic resolution of chytrid fungi.</title>
        <authorList>
            <person name="Stajich J.E."/>
            <person name="Amses K."/>
            <person name="Simmons R."/>
            <person name="Seto K."/>
            <person name="Myers J."/>
            <person name="Bonds A."/>
            <person name="Quandt C.A."/>
            <person name="Barry K."/>
            <person name="Liu P."/>
            <person name="Grigoriev I."/>
            <person name="Longcore J.E."/>
            <person name="James T.Y."/>
        </authorList>
    </citation>
    <scope>NUCLEOTIDE SEQUENCE</scope>
    <source>
        <strain evidence="8">JEL0379</strain>
    </source>
</reference>
<dbReference type="PROSITE" id="PS51665">
    <property type="entry name" value="ENKURIN"/>
    <property type="match status" value="1"/>
</dbReference>
<comment type="subcellular location">
    <subcellularLocation>
        <location evidence="1">Cell projection</location>
        <location evidence="1">Cilium</location>
    </subcellularLocation>
    <subcellularLocation>
        <location evidence="2">Cytoplasm</location>
        <location evidence="2">Cytoskeleton</location>
    </subcellularLocation>
</comment>
<feature type="region of interest" description="Disordered" evidence="6">
    <location>
        <begin position="1"/>
        <end position="41"/>
    </location>
</feature>
<accession>A0AAD5XNW2</accession>
<sequence>MSVSISSPNAPQHTASHTAGPSVQPTAAMTGPHLGPRPAFLLHSPAARNLPHESVYSLIEKEKPRVSKPARYESMYADMIRGENGGKKKSAASMGPAAVPRPDPASWLKKGERERSWRDVVHVEPNHPDRTVLKAPLPTSSGRLPSPTKKDFITTNALDQINSLAKQPPPPPPSYRTKKDYGLVPAYLVAEADRGRAAQPQQAMHIQSHLKNTPRRRQIRLPLHEEEDGDTLKLPEDERLKILEGLKSQWQRLNGEYQRLSLTVDTVPKIARKVNMEQQLKHLETNIHKFSHPNILVAFGEVYPPPTHIAPALSV</sequence>
<dbReference type="InterPro" id="IPR052102">
    <property type="entry name" value="Enkurin_domain-protein"/>
</dbReference>
<evidence type="ECO:0000256" key="4">
    <source>
        <dbReference type="ARBA" id="ARBA00023212"/>
    </source>
</evidence>
<keyword evidence="3" id="KW-0963">Cytoplasm</keyword>
<evidence type="ECO:0000256" key="1">
    <source>
        <dbReference type="ARBA" id="ARBA00004138"/>
    </source>
</evidence>
<keyword evidence="5" id="KW-0966">Cell projection</keyword>
<dbReference type="AlphaFoldDB" id="A0AAD5XNW2"/>